<accession>A0A9N9S6M8</accession>
<dbReference type="CDD" id="cd00866">
    <property type="entry name" value="PEBP_euk"/>
    <property type="match status" value="1"/>
</dbReference>
<protein>
    <recommendedName>
        <fullName evidence="4">Phosphatidylethanolamine-binding protein</fullName>
    </recommendedName>
</protein>
<evidence type="ECO:0000256" key="1">
    <source>
        <dbReference type="SAM" id="Phobius"/>
    </source>
</evidence>
<name>A0A9N9S6M8_9DIPT</name>
<evidence type="ECO:0000313" key="2">
    <source>
        <dbReference type="EMBL" id="CAG9809215.1"/>
    </source>
</evidence>
<dbReference type="Proteomes" id="UP001153620">
    <property type="component" value="Chromosome 3"/>
</dbReference>
<reference evidence="2" key="1">
    <citation type="submission" date="2022-01" db="EMBL/GenBank/DDBJ databases">
        <authorList>
            <person name="King R."/>
        </authorList>
    </citation>
    <scope>NUCLEOTIDE SEQUENCE</scope>
</reference>
<keyword evidence="1" id="KW-0812">Transmembrane</keyword>
<dbReference type="InterPro" id="IPR036610">
    <property type="entry name" value="PEBP-like_sf"/>
</dbReference>
<evidence type="ECO:0008006" key="4">
    <source>
        <dbReference type="Google" id="ProtNLM"/>
    </source>
</evidence>
<keyword evidence="1" id="KW-1133">Transmembrane helix</keyword>
<keyword evidence="3" id="KW-1185">Reference proteome</keyword>
<evidence type="ECO:0000313" key="3">
    <source>
        <dbReference type="Proteomes" id="UP001153620"/>
    </source>
</evidence>
<keyword evidence="1" id="KW-0472">Membrane</keyword>
<dbReference type="SUPFAM" id="SSF49777">
    <property type="entry name" value="PEBP-like"/>
    <property type="match status" value="1"/>
</dbReference>
<dbReference type="EMBL" id="OU895879">
    <property type="protein sequence ID" value="CAG9809215.1"/>
    <property type="molecule type" value="Genomic_DNA"/>
</dbReference>
<dbReference type="Pfam" id="PF01161">
    <property type="entry name" value="PBP"/>
    <property type="match status" value="1"/>
</dbReference>
<reference evidence="2" key="2">
    <citation type="submission" date="2022-10" db="EMBL/GenBank/DDBJ databases">
        <authorList>
            <consortium name="ENA_rothamsted_submissions"/>
            <consortium name="culmorum"/>
            <person name="King R."/>
        </authorList>
    </citation>
    <scope>NUCLEOTIDE SEQUENCE</scope>
</reference>
<dbReference type="PANTHER" id="PTHR11362:SF82">
    <property type="entry name" value="PHOSPHATIDYLETHANOLAMINE-BINDING PROTEIN 4"/>
    <property type="match status" value="1"/>
</dbReference>
<feature type="transmembrane region" description="Helical" evidence="1">
    <location>
        <begin position="9"/>
        <end position="27"/>
    </location>
</feature>
<dbReference type="Gene3D" id="3.90.280.10">
    <property type="entry name" value="PEBP-like"/>
    <property type="match status" value="1"/>
</dbReference>
<proteinExistence type="predicted"/>
<dbReference type="InterPro" id="IPR008914">
    <property type="entry name" value="PEBP"/>
</dbReference>
<dbReference type="InterPro" id="IPR035810">
    <property type="entry name" value="PEBP_euk"/>
</dbReference>
<sequence>MKVSSQKKFALSIFPLFLGIYLVLVNLNCVEMSASEAFTTNEIVPDILDDGPKELLKVSYSSGIKLEIGTELTPTQVKDQPNIEYEGDNDAFYTLLLTDPDAPTRTEPKVREVRHWLVVNIPGNKVNEGETKWSYIGSGPPKGTNLHRYVFLLFKQANGKQDFDLPTVPNTSRDGRLNTNTRELIKKYNLELVAGNFYQAQFDDYVPILQAQLGGPPKIN</sequence>
<gene>
    <name evidence="2" type="ORF">CHIRRI_LOCUS12043</name>
</gene>
<dbReference type="OrthoDB" id="2506647at2759"/>
<organism evidence="2 3">
    <name type="scientific">Chironomus riparius</name>
    <dbReference type="NCBI Taxonomy" id="315576"/>
    <lineage>
        <taxon>Eukaryota</taxon>
        <taxon>Metazoa</taxon>
        <taxon>Ecdysozoa</taxon>
        <taxon>Arthropoda</taxon>
        <taxon>Hexapoda</taxon>
        <taxon>Insecta</taxon>
        <taxon>Pterygota</taxon>
        <taxon>Neoptera</taxon>
        <taxon>Endopterygota</taxon>
        <taxon>Diptera</taxon>
        <taxon>Nematocera</taxon>
        <taxon>Chironomoidea</taxon>
        <taxon>Chironomidae</taxon>
        <taxon>Chironominae</taxon>
        <taxon>Chironomus</taxon>
    </lineage>
</organism>
<dbReference type="PANTHER" id="PTHR11362">
    <property type="entry name" value="PHOSPHATIDYLETHANOLAMINE-BINDING PROTEIN"/>
    <property type="match status" value="1"/>
</dbReference>
<dbReference type="AlphaFoldDB" id="A0A9N9S6M8"/>